<name>A0A0F9KSI5_9ZZZZ</name>
<accession>A0A0F9KSI5</accession>
<dbReference type="EMBL" id="LAZR01014234">
    <property type="protein sequence ID" value="KKM18385.1"/>
    <property type="molecule type" value="Genomic_DNA"/>
</dbReference>
<protein>
    <recommendedName>
        <fullName evidence="2">VapB-type antitoxin</fullName>
    </recommendedName>
</protein>
<proteinExistence type="predicted"/>
<comment type="caution">
    <text evidence="1">The sequence shown here is derived from an EMBL/GenBank/DDBJ whole genome shotgun (WGS) entry which is preliminary data.</text>
</comment>
<sequence length="76" mass="9082">MTNISIRIDPELKKKMDALKHLNWSEIIRKAIKLEIQNETETNKAKAVLLNEKIRKKAPENFNTVEVIRKFREERH</sequence>
<evidence type="ECO:0000313" key="1">
    <source>
        <dbReference type="EMBL" id="KKM18385.1"/>
    </source>
</evidence>
<reference evidence="1" key="1">
    <citation type="journal article" date="2015" name="Nature">
        <title>Complex archaea that bridge the gap between prokaryotes and eukaryotes.</title>
        <authorList>
            <person name="Spang A."/>
            <person name="Saw J.H."/>
            <person name="Jorgensen S.L."/>
            <person name="Zaremba-Niedzwiedzka K."/>
            <person name="Martijn J."/>
            <person name="Lind A.E."/>
            <person name="van Eijk R."/>
            <person name="Schleper C."/>
            <person name="Guy L."/>
            <person name="Ettema T.J."/>
        </authorList>
    </citation>
    <scope>NUCLEOTIDE SEQUENCE</scope>
</reference>
<dbReference type="AlphaFoldDB" id="A0A0F9KSI5"/>
<evidence type="ECO:0008006" key="2">
    <source>
        <dbReference type="Google" id="ProtNLM"/>
    </source>
</evidence>
<gene>
    <name evidence="1" type="ORF">LCGC14_1666250</name>
</gene>
<organism evidence="1">
    <name type="scientific">marine sediment metagenome</name>
    <dbReference type="NCBI Taxonomy" id="412755"/>
    <lineage>
        <taxon>unclassified sequences</taxon>
        <taxon>metagenomes</taxon>
        <taxon>ecological metagenomes</taxon>
    </lineage>
</organism>